<protein>
    <recommendedName>
        <fullName evidence="2">Amine oxidase domain-containing protein</fullName>
    </recommendedName>
</protein>
<dbReference type="Gene3D" id="3.90.660.10">
    <property type="match status" value="1"/>
</dbReference>
<reference evidence="3 4" key="1">
    <citation type="journal article" date="2013" name="Curr. Biol.">
        <title>The Genome of the Foraminiferan Reticulomyxa filosa.</title>
        <authorList>
            <person name="Glockner G."/>
            <person name="Hulsmann N."/>
            <person name="Schleicher M."/>
            <person name="Noegel A.A."/>
            <person name="Eichinger L."/>
            <person name="Gallinger C."/>
            <person name="Pawlowski J."/>
            <person name="Sierra R."/>
            <person name="Euteneuer U."/>
            <person name="Pillet L."/>
            <person name="Moustafa A."/>
            <person name="Platzer M."/>
            <person name="Groth M."/>
            <person name="Szafranski K."/>
            <person name="Schliwa M."/>
        </authorList>
    </citation>
    <scope>NUCLEOTIDE SEQUENCE [LARGE SCALE GENOMIC DNA]</scope>
</reference>
<dbReference type="InterPro" id="IPR050281">
    <property type="entry name" value="Flavin_monoamine_oxidase"/>
</dbReference>
<dbReference type="InterPro" id="IPR002937">
    <property type="entry name" value="Amino_oxidase"/>
</dbReference>
<evidence type="ECO:0000313" key="4">
    <source>
        <dbReference type="Proteomes" id="UP000023152"/>
    </source>
</evidence>
<feature type="region of interest" description="Disordered" evidence="1">
    <location>
        <begin position="72"/>
        <end position="129"/>
    </location>
</feature>
<evidence type="ECO:0000259" key="2">
    <source>
        <dbReference type="Pfam" id="PF01593"/>
    </source>
</evidence>
<dbReference type="OrthoDB" id="5046242at2759"/>
<evidence type="ECO:0000313" key="3">
    <source>
        <dbReference type="EMBL" id="ETO00784.1"/>
    </source>
</evidence>
<feature type="compositionally biased region" description="Low complexity" evidence="1">
    <location>
        <begin position="72"/>
        <end position="94"/>
    </location>
</feature>
<feature type="domain" description="Amine oxidase" evidence="2">
    <location>
        <begin position="131"/>
        <end position="217"/>
    </location>
</feature>
<evidence type="ECO:0000256" key="1">
    <source>
        <dbReference type="SAM" id="MobiDB-lite"/>
    </source>
</evidence>
<gene>
    <name evidence="3" type="ORF">RFI_36656</name>
</gene>
<dbReference type="GO" id="GO:0016491">
    <property type="term" value="F:oxidoreductase activity"/>
    <property type="evidence" value="ECO:0007669"/>
    <property type="project" value="InterPro"/>
</dbReference>
<keyword evidence="4" id="KW-1185">Reference proteome</keyword>
<dbReference type="PANTHER" id="PTHR10742:SF410">
    <property type="entry name" value="LYSINE-SPECIFIC HISTONE DEMETHYLASE 2"/>
    <property type="match status" value="1"/>
</dbReference>
<feature type="compositionally biased region" description="Basic and acidic residues" evidence="1">
    <location>
        <begin position="95"/>
        <end position="124"/>
    </location>
</feature>
<organism evidence="3 4">
    <name type="scientific">Reticulomyxa filosa</name>
    <dbReference type="NCBI Taxonomy" id="46433"/>
    <lineage>
        <taxon>Eukaryota</taxon>
        <taxon>Sar</taxon>
        <taxon>Rhizaria</taxon>
        <taxon>Retaria</taxon>
        <taxon>Foraminifera</taxon>
        <taxon>Monothalamids</taxon>
        <taxon>Reticulomyxidae</taxon>
        <taxon>Reticulomyxa</taxon>
    </lineage>
</organism>
<sequence>MGMGNLNKLVFRFPVKFWNDDPLFGYARPIHKDMDTQHDKANADDNNTVNATMDTTTTTTATAATAATTATTATTTTTTTTTANNDTGNNNNENAKGETQEPEKSGSEKKEREDETTNSSEHKTASKSSHKILCRVKNDRGRFFMWWNLAKITGQPILVTLCAGDEAGITELQTDNVLIQEAMEVLRKIFGKHIPEPVSFEKSRWGTDYFSRGCYHYHKKGCDGRASFVQLKFQFAT</sequence>
<dbReference type="Proteomes" id="UP000023152">
    <property type="component" value="Unassembled WGS sequence"/>
</dbReference>
<dbReference type="AlphaFoldDB" id="X6LGR4"/>
<dbReference type="PANTHER" id="PTHR10742">
    <property type="entry name" value="FLAVIN MONOAMINE OXIDASE"/>
    <property type="match status" value="1"/>
</dbReference>
<comment type="caution">
    <text evidence="3">The sequence shown here is derived from an EMBL/GenBank/DDBJ whole genome shotgun (WGS) entry which is preliminary data.</text>
</comment>
<dbReference type="EMBL" id="ASPP01040042">
    <property type="protein sequence ID" value="ETO00784.1"/>
    <property type="molecule type" value="Genomic_DNA"/>
</dbReference>
<accession>X6LGR4</accession>
<name>X6LGR4_RETFI</name>
<dbReference type="SUPFAM" id="SSF54373">
    <property type="entry name" value="FAD-linked reductases, C-terminal domain"/>
    <property type="match status" value="1"/>
</dbReference>
<dbReference type="Pfam" id="PF01593">
    <property type="entry name" value="Amino_oxidase"/>
    <property type="match status" value="1"/>
</dbReference>
<proteinExistence type="predicted"/>